<evidence type="ECO:0000256" key="11">
    <source>
        <dbReference type="SAM" id="Phobius"/>
    </source>
</evidence>
<keyword evidence="8 11" id="KW-1133">Transmembrane helix</keyword>
<comment type="catalytic activity">
    <reaction evidence="1">
        <text>ATP + protein L-histidine = ADP + protein N-phospho-L-histidine.</text>
        <dbReference type="EC" id="2.7.13.3"/>
    </reaction>
</comment>
<evidence type="ECO:0000256" key="9">
    <source>
        <dbReference type="ARBA" id="ARBA00023012"/>
    </source>
</evidence>
<protein>
    <recommendedName>
        <fullName evidence="3">histidine kinase</fullName>
        <ecNumber evidence="3">2.7.13.3</ecNumber>
    </recommendedName>
</protein>
<organism evidence="14 16">
    <name type="scientific">Acutalibacter muris</name>
    <dbReference type="NCBI Taxonomy" id="1796620"/>
    <lineage>
        <taxon>Bacteria</taxon>
        <taxon>Bacillati</taxon>
        <taxon>Bacillota</taxon>
        <taxon>Clostridia</taxon>
        <taxon>Eubacteriales</taxon>
        <taxon>Acutalibacteraceae</taxon>
        <taxon>Acutalibacter</taxon>
    </lineage>
</organism>
<evidence type="ECO:0000256" key="1">
    <source>
        <dbReference type="ARBA" id="ARBA00000085"/>
    </source>
</evidence>
<dbReference type="InterPro" id="IPR004358">
    <property type="entry name" value="Sig_transdc_His_kin-like_C"/>
</dbReference>
<evidence type="ECO:0000256" key="7">
    <source>
        <dbReference type="ARBA" id="ARBA00022777"/>
    </source>
</evidence>
<dbReference type="EMBL" id="CP065321">
    <property type="protein sequence ID" value="QQR31077.1"/>
    <property type="molecule type" value="Genomic_DNA"/>
</dbReference>
<dbReference type="InterPro" id="IPR005467">
    <property type="entry name" value="His_kinase_dom"/>
</dbReference>
<reference evidence="14 16" key="3">
    <citation type="submission" date="2020-11" db="EMBL/GenBank/DDBJ databases">
        <title>Closed and high quality bacterial genomes of the OMM12 community.</title>
        <authorList>
            <person name="Marbouty M."/>
            <person name="Lamy-Besnier Q."/>
            <person name="Debarbieux L."/>
            <person name="Koszul R."/>
        </authorList>
    </citation>
    <scope>NUCLEOTIDE SEQUENCE [LARGE SCALE GENOMIC DNA]</scope>
    <source>
        <strain evidence="14 16">KB18</strain>
    </source>
</reference>
<evidence type="ECO:0000256" key="4">
    <source>
        <dbReference type="ARBA" id="ARBA00022475"/>
    </source>
</evidence>
<dbReference type="AlphaFoldDB" id="A0A1Z2XTQ3"/>
<evidence type="ECO:0000259" key="12">
    <source>
        <dbReference type="PROSITE" id="PS50109"/>
    </source>
</evidence>
<accession>A0A1Z2XTQ3</accession>
<dbReference type="KEGG" id="amur:ADH66_14795"/>
<evidence type="ECO:0000313" key="13">
    <source>
        <dbReference type="EMBL" id="ASB41810.1"/>
    </source>
</evidence>
<gene>
    <name evidence="13" type="ORF">ADH66_14795</name>
    <name evidence="14" type="ORF">I5Q82_05175</name>
</gene>
<keyword evidence="9" id="KW-0902">Two-component regulatory system</keyword>
<dbReference type="InterPro" id="IPR036890">
    <property type="entry name" value="HATPase_C_sf"/>
</dbReference>
<dbReference type="Pfam" id="PF02518">
    <property type="entry name" value="HATPase_c"/>
    <property type="match status" value="1"/>
</dbReference>
<keyword evidence="7 14" id="KW-0418">Kinase</keyword>
<feature type="domain" description="Histidine kinase" evidence="12">
    <location>
        <begin position="124"/>
        <end position="327"/>
    </location>
</feature>
<evidence type="ECO:0000313" key="16">
    <source>
        <dbReference type="Proteomes" id="UP000596035"/>
    </source>
</evidence>
<evidence type="ECO:0000256" key="3">
    <source>
        <dbReference type="ARBA" id="ARBA00012438"/>
    </source>
</evidence>
<keyword evidence="4" id="KW-1003">Cell membrane</keyword>
<evidence type="ECO:0000256" key="6">
    <source>
        <dbReference type="ARBA" id="ARBA00022692"/>
    </source>
</evidence>
<dbReference type="SMART" id="SM00387">
    <property type="entry name" value="HATPase_c"/>
    <property type="match status" value="1"/>
</dbReference>
<reference evidence="15" key="2">
    <citation type="submission" date="2017-05" db="EMBL/GenBank/DDBJ databases">
        <title>Improved OligoMM genomes.</title>
        <authorList>
            <person name="Garzetti D."/>
        </authorList>
    </citation>
    <scope>NUCLEOTIDE SEQUENCE [LARGE SCALE GENOMIC DNA]</scope>
    <source>
        <strain evidence="15">KB18</strain>
    </source>
</reference>
<keyword evidence="5" id="KW-0808">Transferase</keyword>
<dbReference type="GO" id="GO:0004721">
    <property type="term" value="F:phosphoprotein phosphatase activity"/>
    <property type="evidence" value="ECO:0007669"/>
    <property type="project" value="TreeGrafter"/>
</dbReference>
<keyword evidence="6 11" id="KW-0812">Transmembrane</keyword>
<dbReference type="Gene3D" id="3.30.565.10">
    <property type="entry name" value="Histidine kinase-like ATPase, C-terminal domain"/>
    <property type="match status" value="1"/>
</dbReference>
<dbReference type="EMBL" id="CP021422">
    <property type="protein sequence ID" value="ASB41810.1"/>
    <property type="molecule type" value="Genomic_DNA"/>
</dbReference>
<evidence type="ECO:0000313" key="15">
    <source>
        <dbReference type="Proteomes" id="UP000196710"/>
    </source>
</evidence>
<comment type="subcellular location">
    <subcellularLocation>
        <location evidence="2">Cell membrane</location>
        <topology evidence="2">Multi-pass membrane protein</topology>
    </subcellularLocation>
</comment>
<dbReference type="Proteomes" id="UP000596035">
    <property type="component" value="Chromosome"/>
</dbReference>
<proteinExistence type="predicted"/>
<feature type="transmembrane region" description="Helical" evidence="11">
    <location>
        <begin position="39"/>
        <end position="61"/>
    </location>
</feature>
<evidence type="ECO:0000256" key="5">
    <source>
        <dbReference type="ARBA" id="ARBA00022679"/>
    </source>
</evidence>
<name>A0A1Z2XTQ3_9FIRM</name>
<keyword evidence="10 11" id="KW-0472">Membrane</keyword>
<dbReference type="InterPro" id="IPR050351">
    <property type="entry name" value="BphY/WalK/GraS-like"/>
</dbReference>
<dbReference type="EC" id="2.7.13.3" evidence="3"/>
<dbReference type="PRINTS" id="PR00344">
    <property type="entry name" value="BCTRLSENSOR"/>
</dbReference>
<dbReference type="GO" id="GO:0005886">
    <property type="term" value="C:plasma membrane"/>
    <property type="evidence" value="ECO:0007669"/>
    <property type="project" value="UniProtKB-SubCell"/>
</dbReference>
<evidence type="ECO:0000256" key="10">
    <source>
        <dbReference type="ARBA" id="ARBA00023136"/>
    </source>
</evidence>
<dbReference type="InterPro" id="IPR003594">
    <property type="entry name" value="HATPase_dom"/>
</dbReference>
<dbReference type="GO" id="GO:0016036">
    <property type="term" value="P:cellular response to phosphate starvation"/>
    <property type="evidence" value="ECO:0007669"/>
    <property type="project" value="TreeGrafter"/>
</dbReference>
<dbReference type="SUPFAM" id="SSF55874">
    <property type="entry name" value="ATPase domain of HSP90 chaperone/DNA topoisomerase II/histidine kinase"/>
    <property type="match status" value="1"/>
</dbReference>
<dbReference type="Proteomes" id="UP000196710">
    <property type="component" value="Chromosome"/>
</dbReference>
<evidence type="ECO:0000313" key="14">
    <source>
        <dbReference type="EMBL" id="QQR31077.1"/>
    </source>
</evidence>
<dbReference type="RefSeq" id="WP_066539190.1">
    <property type="nucleotide sequence ID" value="NZ_CAPVCI010000024.1"/>
</dbReference>
<reference evidence="13" key="1">
    <citation type="journal article" date="2017" name="Genome Announc.">
        <title>High-Quality Whole-Genome Sequences of the Oligo-Mouse-Microbiota Bacterial Community.</title>
        <authorList>
            <person name="Garzetti D."/>
            <person name="Brugiroux S."/>
            <person name="Bunk B."/>
            <person name="Pukall R."/>
            <person name="McCoy K.D."/>
            <person name="Macpherson A.J."/>
            <person name="Stecher B."/>
        </authorList>
    </citation>
    <scope>NUCLEOTIDE SEQUENCE</scope>
    <source>
        <strain evidence="13">KB18</strain>
    </source>
</reference>
<feature type="transmembrane region" description="Helical" evidence="11">
    <location>
        <begin position="12"/>
        <end position="33"/>
    </location>
</feature>
<keyword evidence="15" id="KW-1185">Reference proteome</keyword>
<dbReference type="GO" id="GO:0000155">
    <property type="term" value="F:phosphorelay sensor kinase activity"/>
    <property type="evidence" value="ECO:0007669"/>
    <property type="project" value="TreeGrafter"/>
</dbReference>
<dbReference type="PROSITE" id="PS50109">
    <property type="entry name" value="HIS_KIN"/>
    <property type="match status" value="1"/>
</dbReference>
<evidence type="ECO:0000256" key="8">
    <source>
        <dbReference type="ARBA" id="ARBA00022989"/>
    </source>
</evidence>
<evidence type="ECO:0000256" key="2">
    <source>
        <dbReference type="ARBA" id="ARBA00004651"/>
    </source>
</evidence>
<dbReference type="PANTHER" id="PTHR45453">
    <property type="entry name" value="PHOSPHATE REGULON SENSOR PROTEIN PHOR"/>
    <property type="match status" value="1"/>
</dbReference>
<sequence>MLFFRYLFDRRRVLLCGLILLAAVTGLMLLYGLRPLETGYCTLIVLLLAVFMAVPDFVGYYRRVRHLQAVKRMASQGAAEPAAPRGSLPEVLLMESFELLRARAASLESQAIARQEELMDYYTLWVHQVKTPLSAMGLILQSGRLPAGETEALRQELFKIERYMEMLLGYLRLHSMSSDLRLEKCPVRPLAAKAVKKFATQFIYKNLRAELCDFENCVVTDGKWLLFVLEQLISNAAKYTFTGGVTVSMDRDKVLSISDTGIGIDPADLPRVCERGFTGQNGRADRSSTGLGLYLCKSVLDKLQTPFEIKSEPGKGTTVLLYLARPEAPKD</sequence>
<dbReference type="PANTHER" id="PTHR45453:SF2">
    <property type="entry name" value="HISTIDINE KINASE"/>
    <property type="match status" value="1"/>
</dbReference>